<evidence type="ECO:0000256" key="4">
    <source>
        <dbReference type="ARBA" id="ARBA00022692"/>
    </source>
</evidence>
<evidence type="ECO:0000256" key="1">
    <source>
        <dbReference type="ARBA" id="ARBA00007150"/>
    </source>
</evidence>
<evidence type="ECO:0000256" key="3">
    <source>
        <dbReference type="ARBA" id="ARBA00022679"/>
    </source>
</evidence>
<keyword evidence="5 7" id="KW-1133">Transmembrane helix</keyword>
<feature type="transmembrane region" description="Helical" evidence="7">
    <location>
        <begin position="60"/>
        <end position="81"/>
    </location>
</feature>
<dbReference type="PANTHER" id="PTHR30589:SF0">
    <property type="entry name" value="PHOSPHATIDYLGLYCEROL--PROLIPOPROTEIN DIACYLGLYCERYL TRANSFERASE"/>
    <property type="match status" value="1"/>
</dbReference>
<feature type="transmembrane region" description="Helical" evidence="7">
    <location>
        <begin position="255"/>
        <end position="274"/>
    </location>
</feature>
<feature type="transmembrane region" description="Helical" evidence="7">
    <location>
        <begin position="101"/>
        <end position="118"/>
    </location>
</feature>
<name>A0A923KWM5_9FIRM</name>
<evidence type="ECO:0000256" key="7">
    <source>
        <dbReference type="HAMAP-Rule" id="MF_01147"/>
    </source>
</evidence>
<evidence type="ECO:0000256" key="8">
    <source>
        <dbReference type="SAM" id="MobiDB-lite"/>
    </source>
</evidence>
<dbReference type="RefSeq" id="WP_186888424.1">
    <property type="nucleotide sequence ID" value="NZ_JACONZ010000004.1"/>
</dbReference>
<keyword evidence="2 7" id="KW-1003">Cell membrane</keyword>
<evidence type="ECO:0000256" key="6">
    <source>
        <dbReference type="ARBA" id="ARBA00023136"/>
    </source>
</evidence>
<comment type="caution">
    <text evidence="9">The sequence shown here is derived from an EMBL/GenBank/DDBJ whole genome shotgun (WGS) entry which is preliminary data.</text>
</comment>
<evidence type="ECO:0000256" key="5">
    <source>
        <dbReference type="ARBA" id="ARBA00022989"/>
    </source>
</evidence>
<evidence type="ECO:0000256" key="2">
    <source>
        <dbReference type="ARBA" id="ARBA00022475"/>
    </source>
</evidence>
<feature type="transmembrane region" description="Helical" evidence="7">
    <location>
        <begin position="28"/>
        <end position="48"/>
    </location>
</feature>
<dbReference type="HAMAP" id="MF_01147">
    <property type="entry name" value="Lgt"/>
    <property type="match status" value="1"/>
</dbReference>
<comment type="pathway">
    <text evidence="7">Protein modification; lipoprotein biosynthesis (diacylglyceryl transfer).</text>
</comment>
<proteinExistence type="inferred from homology"/>
<feature type="transmembrane region" description="Helical" evidence="7">
    <location>
        <begin position="196"/>
        <end position="215"/>
    </location>
</feature>
<dbReference type="GO" id="GO:0005886">
    <property type="term" value="C:plasma membrane"/>
    <property type="evidence" value="ECO:0007669"/>
    <property type="project" value="UniProtKB-SubCell"/>
</dbReference>
<comment type="subcellular location">
    <subcellularLocation>
        <location evidence="7">Cell membrane</location>
        <topology evidence="7">Multi-pass membrane protein</topology>
    </subcellularLocation>
</comment>
<protein>
    <recommendedName>
        <fullName evidence="7">Phosphatidylglycerol--prolipoprotein diacylglyceryl transferase</fullName>
        <ecNumber evidence="7">2.5.1.145</ecNumber>
    </recommendedName>
</protein>
<dbReference type="Proteomes" id="UP000659630">
    <property type="component" value="Unassembled WGS sequence"/>
</dbReference>
<dbReference type="PROSITE" id="PS01311">
    <property type="entry name" value="LGT"/>
    <property type="match status" value="1"/>
</dbReference>
<keyword evidence="4 7" id="KW-0812">Transmembrane</keyword>
<dbReference type="Pfam" id="PF01790">
    <property type="entry name" value="LGT"/>
    <property type="match status" value="1"/>
</dbReference>
<keyword evidence="6 7" id="KW-0472">Membrane</keyword>
<dbReference type="NCBIfam" id="TIGR00544">
    <property type="entry name" value="lgt"/>
    <property type="match status" value="1"/>
</dbReference>
<evidence type="ECO:0000313" key="10">
    <source>
        <dbReference type="Proteomes" id="UP000659630"/>
    </source>
</evidence>
<dbReference type="EMBL" id="JACONZ010000004">
    <property type="protein sequence ID" value="MBC5582066.1"/>
    <property type="molecule type" value="Genomic_DNA"/>
</dbReference>
<feature type="binding site" evidence="7">
    <location>
        <position position="144"/>
    </location>
    <ligand>
        <name>a 1,2-diacyl-sn-glycero-3-phospho-(1'-sn-glycerol)</name>
        <dbReference type="ChEBI" id="CHEBI:64716"/>
    </ligand>
</feature>
<dbReference type="AlphaFoldDB" id="A0A923KWM5"/>
<keyword evidence="3 7" id="KW-0808">Transferase</keyword>
<comment type="function">
    <text evidence="7">Catalyzes the transfer of the diacylglyceryl group from phosphatidylglycerol to the sulfhydryl group of the N-terminal cysteine of a prolipoprotein, the first step in the formation of mature lipoproteins.</text>
</comment>
<feature type="region of interest" description="Disordered" evidence="8">
    <location>
        <begin position="289"/>
        <end position="349"/>
    </location>
</feature>
<comment type="similarity">
    <text evidence="1 7">Belongs to the Lgt family.</text>
</comment>
<keyword evidence="10" id="KW-1185">Reference proteome</keyword>
<dbReference type="EC" id="2.5.1.145" evidence="7"/>
<accession>A0A923KWM5</accession>
<dbReference type="GO" id="GO:0008961">
    <property type="term" value="F:phosphatidylglycerol-prolipoprotein diacylglyceryl transferase activity"/>
    <property type="evidence" value="ECO:0007669"/>
    <property type="project" value="UniProtKB-UniRule"/>
</dbReference>
<sequence length="349" mass="38021">MVNLVQFPGLGLSFEVDRVAFSIGGFNIYWYGILIGGGMLLAMIYAFRYAPRLGINVDRMIDVIFVGTIMAVICARVYYVAMAPFEYASFWQMLDIRDGGIAIYGAVIGAFVFGGLACKWRKVPILPMFDLTSIGFLIGQAVGRWGNFVNQEAFGTNTTAPWGMISPRTVSYLASVQEKLAAEGVMVDPAMPVHPTFLYESIWCLVGFIALAVYLKHRRFHGEVALLYVMWYGLGRAWIEGLRTDSLYVVGSLRASQLLAILSCLAAFAAWLVLRRKYRGRPALGWAEPAPAGAADGTGAADARPEDGDGCGAEQESTDSAAEPRDGHCAPPAADEPEQQEQEGHHGEN</sequence>
<feature type="transmembrane region" description="Helical" evidence="7">
    <location>
        <begin position="125"/>
        <end position="143"/>
    </location>
</feature>
<gene>
    <name evidence="7 9" type="primary">lgt</name>
    <name evidence="9" type="ORF">H8S23_11165</name>
</gene>
<comment type="catalytic activity">
    <reaction evidence="7">
        <text>L-cysteinyl-[prolipoprotein] + a 1,2-diacyl-sn-glycero-3-phospho-(1'-sn-glycerol) = an S-1,2-diacyl-sn-glyceryl-L-cysteinyl-[prolipoprotein] + sn-glycerol 1-phosphate + H(+)</text>
        <dbReference type="Rhea" id="RHEA:56712"/>
        <dbReference type="Rhea" id="RHEA-COMP:14679"/>
        <dbReference type="Rhea" id="RHEA-COMP:14680"/>
        <dbReference type="ChEBI" id="CHEBI:15378"/>
        <dbReference type="ChEBI" id="CHEBI:29950"/>
        <dbReference type="ChEBI" id="CHEBI:57685"/>
        <dbReference type="ChEBI" id="CHEBI:64716"/>
        <dbReference type="ChEBI" id="CHEBI:140658"/>
        <dbReference type="EC" id="2.5.1.145"/>
    </reaction>
</comment>
<dbReference type="GO" id="GO:0042158">
    <property type="term" value="P:lipoprotein biosynthetic process"/>
    <property type="evidence" value="ECO:0007669"/>
    <property type="project" value="UniProtKB-UniRule"/>
</dbReference>
<reference evidence="9" key="1">
    <citation type="submission" date="2020-08" db="EMBL/GenBank/DDBJ databases">
        <title>Genome public.</title>
        <authorList>
            <person name="Liu C."/>
            <person name="Sun Q."/>
        </authorList>
    </citation>
    <scope>NUCLEOTIDE SEQUENCE</scope>
    <source>
        <strain evidence="9">BX8</strain>
    </source>
</reference>
<dbReference type="InterPro" id="IPR001640">
    <property type="entry name" value="Lgt"/>
</dbReference>
<dbReference type="PANTHER" id="PTHR30589">
    <property type="entry name" value="PROLIPOPROTEIN DIACYLGLYCERYL TRANSFERASE"/>
    <property type="match status" value="1"/>
</dbReference>
<feature type="compositionally biased region" description="Low complexity" evidence="8">
    <location>
        <begin position="289"/>
        <end position="302"/>
    </location>
</feature>
<organism evidence="9 10">
    <name type="scientific">Anaerofilum hominis</name>
    <dbReference type="NCBI Taxonomy" id="2763016"/>
    <lineage>
        <taxon>Bacteria</taxon>
        <taxon>Bacillati</taxon>
        <taxon>Bacillota</taxon>
        <taxon>Clostridia</taxon>
        <taxon>Eubacteriales</taxon>
        <taxon>Oscillospiraceae</taxon>
        <taxon>Anaerofilum</taxon>
    </lineage>
</organism>
<evidence type="ECO:0000313" key="9">
    <source>
        <dbReference type="EMBL" id="MBC5582066.1"/>
    </source>
</evidence>
<feature type="transmembrane region" description="Helical" evidence="7">
    <location>
        <begin position="222"/>
        <end position="239"/>
    </location>
</feature>